<dbReference type="PANTHER" id="PTHR43033:SF1">
    <property type="entry name" value="TRNA(ILE)-LYSIDINE SYNTHASE-RELATED"/>
    <property type="match status" value="1"/>
</dbReference>
<dbReference type="Gene3D" id="3.40.50.620">
    <property type="entry name" value="HUPs"/>
    <property type="match status" value="1"/>
</dbReference>
<comment type="domain">
    <text evidence="8">The N-terminal region contains the highly conserved SGGXDS motif, predicted to be a P-loop motif involved in ATP binding.</text>
</comment>
<reference evidence="11" key="1">
    <citation type="journal article" date="2019" name="Int. J. Syst. Evol. Microbiol.">
        <title>The Global Catalogue of Microorganisms (GCM) 10K type strain sequencing project: providing services to taxonomists for standard genome sequencing and annotation.</title>
        <authorList>
            <consortium name="The Broad Institute Genomics Platform"/>
            <consortium name="The Broad Institute Genome Sequencing Center for Infectious Disease"/>
            <person name="Wu L."/>
            <person name="Ma J."/>
        </authorList>
    </citation>
    <scope>NUCLEOTIDE SEQUENCE [LARGE SCALE GENOMIC DNA]</scope>
    <source>
        <strain evidence="11">CCUG 55585</strain>
    </source>
</reference>
<dbReference type="HAMAP" id="MF_01161">
    <property type="entry name" value="tRNA_Ile_lys_synt"/>
    <property type="match status" value="1"/>
</dbReference>
<comment type="function">
    <text evidence="8">Ligates lysine onto the cytidine present at position 34 of the AUA codon-specific tRNA(Ile) that contains the anticodon CAU, in an ATP-dependent manner. Cytidine is converted to lysidine, thus changing the amino acid specificity of the tRNA from methionine to isoleucine.</text>
</comment>
<keyword evidence="2 8" id="KW-0963">Cytoplasm</keyword>
<accession>A0ABW2YCV7</accession>
<dbReference type="InterPro" id="IPR011063">
    <property type="entry name" value="TilS/TtcA_N"/>
</dbReference>
<feature type="domain" description="Lysidine-tRNA(Ile) synthetase C-terminal" evidence="9">
    <location>
        <begin position="367"/>
        <end position="442"/>
    </location>
</feature>
<dbReference type="SUPFAM" id="SSF52402">
    <property type="entry name" value="Adenine nucleotide alpha hydrolases-like"/>
    <property type="match status" value="1"/>
</dbReference>
<dbReference type="Proteomes" id="UP001597110">
    <property type="component" value="Unassembled WGS sequence"/>
</dbReference>
<dbReference type="InterPro" id="IPR014729">
    <property type="entry name" value="Rossmann-like_a/b/a_fold"/>
</dbReference>
<sequence length="453" mass="50108">MPHRTTPSPAPNSRTTLRTIPQTVASPVLVAWSGGLDSTVLLHLLAQDADVRGRGLRAVHVHHGLHPEADAWAAHCETLAQAWSVPLTVVRVDVARDSGLGPEAAARQVRRAAFAAELREGECMALAQHRDDQAETFLLRALRASGPDGLAAMRPWRNFANGWMWRPLLDTPRAVLRAHADQHGLHWIEDPSNADPGFDRNFLRLKVMPLLRERWPHADAALSRAAQLSAEASDILGERDGAILASVREEFGAGLSIAALRLLSPARRARLFRHWVSTLGWPPLPAEGVARIEADLLAPRDEVHDRLPGFAWHGVEIRRWRDALHAVDGNHDLPKDWSCAWDGSAPLALPNGDTLRLEGVARFPTPLRVHARQGGERILLPGRGPQHHSLKHVLQDMDIAPWHRSRMPLLRTDDGTLLAAGDRIRSAGFDLWMQAHDASLVWTLRRDHETAGT</sequence>
<dbReference type="Pfam" id="PF09179">
    <property type="entry name" value="TilS"/>
    <property type="match status" value="1"/>
</dbReference>
<comment type="caution">
    <text evidence="10">The sequence shown here is derived from an EMBL/GenBank/DDBJ whole genome shotgun (WGS) entry which is preliminary data.</text>
</comment>
<evidence type="ECO:0000256" key="2">
    <source>
        <dbReference type="ARBA" id="ARBA00022490"/>
    </source>
</evidence>
<feature type="binding site" evidence="8">
    <location>
        <begin position="33"/>
        <end position="38"/>
    </location>
    <ligand>
        <name>ATP</name>
        <dbReference type="ChEBI" id="CHEBI:30616"/>
    </ligand>
</feature>
<evidence type="ECO:0000256" key="8">
    <source>
        <dbReference type="HAMAP-Rule" id="MF_01161"/>
    </source>
</evidence>
<dbReference type="NCBIfam" id="TIGR02432">
    <property type="entry name" value="lysidine_TilS_N"/>
    <property type="match status" value="1"/>
</dbReference>
<dbReference type="EC" id="6.3.4.19" evidence="8"/>
<keyword evidence="3 8" id="KW-0436">Ligase</keyword>
<dbReference type="CDD" id="cd01992">
    <property type="entry name" value="TilS_N"/>
    <property type="match status" value="1"/>
</dbReference>
<evidence type="ECO:0000259" key="9">
    <source>
        <dbReference type="SMART" id="SM00977"/>
    </source>
</evidence>
<dbReference type="RefSeq" id="WP_386824255.1">
    <property type="nucleotide sequence ID" value="NZ_JBHTIF010000002.1"/>
</dbReference>
<evidence type="ECO:0000256" key="7">
    <source>
        <dbReference type="ARBA" id="ARBA00048539"/>
    </source>
</evidence>
<gene>
    <name evidence="8 10" type="primary">tilS</name>
    <name evidence="10" type="ORF">ACFQ0E_12390</name>
</gene>
<dbReference type="GO" id="GO:0032267">
    <property type="term" value="F:tRNA(Ile)-lysidine synthase activity"/>
    <property type="evidence" value="ECO:0007669"/>
    <property type="project" value="UniProtKB-EC"/>
</dbReference>
<dbReference type="InterPro" id="IPR012796">
    <property type="entry name" value="Lysidine-tRNA-synth_C"/>
</dbReference>
<comment type="subcellular location">
    <subcellularLocation>
        <location evidence="1 8">Cytoplasm</location>
    </subcellularLocation>
</comment>
<organism evidence="10 11">
    <name type="scientific">Lysobacter brunescens</name>
    <dbReference type="NCBI Taxonomy" id="262323"/>
    <lineage>
        <taxon>Bacteria</taxon>
        <taxon>Pseudomonadati</taxon>
        <taxon>Pseudomonadota</taxon>
        <taxon>Gammaproteobacteria</taxon>
        <taxon>Lysobacterales</taxon>
        <taxon>Lysobacteraceae</taxon>
        <taxon>Lysobacter</taxon>
    </lineage>
</organism>
<keyword evidence="4 8" id="KW-0819">tRNA processing</keyword>
<dbReference type="Pfam" id="PF01171">
    <property type="entry name" value="ATP_bind_3"/>
    <property type="match status" value="1"/>
</dbReference>
<dbReference type="PANTHER" id="PTHR43033">
    <property type="entry name" value="TRNA(ILE)-LYSIDINE SYNTHASE-RELATED"/>
    <property type="match status" value="1"/>
</dbReference>
<proteinExistence type="inferred from homology"/>
<keyword evidence="5 8" id="KW-0547">Nucleotide-binding</keyword>
<evidence type="ECO:0000256" key="4">
    <source>
        <dbReference type="ARBA" id="ARBA00022694"/>
    </source>
</evidence>
<evidence type="ECO:0000256" key="5">
    <source>
        <dbReference type="ARBA" id="ARBA00022741"/>
    </source>
</evidence>
<evidence type="ECO:0000256" key="1">
    <source>
        <dbReference type="ARBA" id="ARBA00004496"/>
    </source>
</evidence>
<dbReference type="EMBL" id="JBHTIF010000002">
    <property type="protein sequence ID" value="MFD0726392.1"/>
    <property type="molecule type" value="Genomic_DNA"/>
</dbReference>
<protein>
    <recommendedName>
        <fullName evidence="8">tRNA(Ile)-lysidine synthase</fullName>
        <ecNumber evidence="8">6.3.4.19</ecNumber>
    </recommendedName>
    <alternativeName>
        <fullName evidence="8">tRNA(Ile)-2-lysyl-cytidine synthase</fullName>
    </alternativeName>
    <alternativeName>
        <fullName evidence="8">tRNA(Ile)-lysidine synthetase</fullName>
    </alternativeName>
</protein>
<keyword evidence="11" id="KW-1185">Reference proteome</keyword>
<dbReference type="NCBIfam" id="TIGR02433">
    <property type="entry name" value="lysidine_TilS_C"/>
    <property type="match status" value="1"/>
</dbReference>
<comment type="similarity">
    <text evidence="8">Belongs to the tRNA(Ile)-lysidine synthase family.</text>
</comment>
<comment type="catalytic activity">
    <reaction evidence="7 8">
        <text>cytidine(34) in tRNA(Ile2) + L-lysine + ATP = lysidine(34) in tRNA(Ile2) + AMP + diphosphate + H(+)</text>
        <dbReference type="Rhea" id="RHEA:43744"/>
        <dbReference type="Rhea" id="RHEA-COMP:10625"/>
        <dbReference type="Rhea" id="RHEA-COMP:10670"/>
        <dbReference type="ChEBI" id="CHEBI:15378"/>
        <dbReference type="ChEBI" id="CHEBI:30616"/>
        <dbReference type="ChEBI" id="CHEBI:32551"/>
        <dbReference type="ChEBI" id="CHEBI:33019"/>
        <dbReference type="ChEBI" id="CHEBI:82748"/>
        <dbReference type="ChEBI" id="CHEBI:83665"/>
        <dbReference type="ChEBI" id="CHEBI:456215"/>
        <dbReference type="EC" id="6.3.4.19"/>
    </reaction>
</comment>
<evidence type="ECO:0000256" key="6">
    <source>
        <dbReference type="ARBA" id="ARBA00022840"/>
    </source>
</evidence>
<name>A0ABW2YCV7_9GAMM</name>
<dbReference type="InterPro" id="IPR012094">
    <property type="entry name" value="tRNA_Ile_lys_synt"/>
</dbReference>
<evidence type="ECO:0000313" key="10">
    <source>
        <dbReference type="EMBL" id="MFD0726392.1"/>
    </source>
</evidence>
<dbReference type="SUPFAM" id="SSF82829">
    <property type="entry name" value="MesJ substrate recognition domain-like"/>
    <property type="match status" value="1"/>
</dbReference>
<dbReference type="Pfam" id="PF11734">
    <property type="entry name" value="TilS_C"/>
    <property type="match status" value="1"/>
</dbReference>
<dbReference type="Gene3D" id="1.20.59.20">
    <property type="match status" value="1"/>
</dbReference>
<dbReference type="SUPFAM" id="SSF56037">
    <property type="entry name" value="PheT/TilS domain"/>
    <property type="match status" value="1"/>
</dbReference>
<dbReference type="SMART" id="SM00977">
    <property type="entry name" value="TilS_C"/>
    <property type="match status" value="1"/>
</dbReference>
<dbReference type="InterPro" id="IPR012795">
    <property type="entry name" value="tRNA_Ile_lys_synt_N"/>
</dbReference>
<keyword evidence="6 8" id="KW-0067">ATP-binding</keyword>
<evidence type="ECO:0000313" key="11">
    <source>
        <dbReference type="Proteomes" id="UP001597110"/>
    </source>
</evidence>
<dbReference type="InterPro" id="IPR015262">
    <property type="entry name" value="tRNA_Ile_lys_synt_subst-bd"/>
</dbReference>
<evidence type="ECO:0000256" key="3">
    <source>
        <dbReference type="ARBA" id="ARBA00022598"/>
    </source>
</evidence>